<comment type="function">
    <text evidence="3">Sequence-specific RNA-binding protein that regulates translation and mRNA stability by binding the 3'-UTR of target mRNAs.</text>
</comment>
<evidence type="ECO:0000256" key="5">
    <source>
        <dbReference type="SAM" id="MobiDB-lite"/>
    </source>
</evidence>
<dbReference type="Pfam" id="PF00806">
    <property type="entry name" value="PUF"/>
    <property type="match status" value="1"/>
</dbReference>
<dbReference type="PANTHER" id="PTHR12537">
    <property type="entry name" value="RNA BINDING PROTEIN PUMILIO-RELATED"/>
    <property type="match status" value="1"/>
</dbReference>
<feature type="repeat" description="Pumilio" evidence="4">
    <location>
        <begin position="464"/>
        <end position="499"/>
    </location>
</feature>
<dbReference type="SUPFAM" id="SSF48371">
    <property type="entry name" value="ARM repeat"/>
    <property type="match status" value="1"/>
</dbReference>
<feature type="repeat" description="Pumilio" evidence="4">
    <location>
        <begin position="350"/>
        <end position="391"/>
    </location>
</feature>
<dbReference type="EMBL" id="KZ451937">
    <property type="protein sequence ID" value="PKA60501.1"/>
    <property type="molecule type" value="Genomic_DNA"/>
</dbReference>
<feature type="repeat" description="Pumilio" evidence="4">
    <location>
        <begin position="536"/>
        <end position="573"/>
    </location>
</feature>
<feature type="region of interest" description="Disordered" evidence="5">
    <location>
        <begin position="13"/>
        <end position="59"/>
    </location>
</feature>
<keyword evidence="1" id="KW-0677">Repeat</keyword>
<keyword evidence="2" id="KW-0810">Translation regulation</keyword>
<keyword evidence="8" id="KW-1185">Reference proteome</keyword>
<dbReference type="CDD" id="cd07920">
    <property type="entry name" value="Pumilio"/>
    <property type="match status" value="1"/>
</dbReference>
<feature type="domain" description="PUM-HD" evidence="6">
    <location>
        <begin position="251"/>
        <end position="596"/>
    </location>
</feature>
<feature type="repeat" description="Pumilio" evidence="4">
    <location>
        <begin position="500"/>
        <end position="535"/>
    </location>
</feature>
<dbReference type="PANTHER" id="PTHR12537:SF133">
    <property type="entry name" value="OS03G0193150 PROTEIN"/>
    <property type="match status" value="1"/>
</dbReference>
<dbReference type="AlphaFoldDB" id="A0A2I0AY73"/>
<dbReference type="InterPro" id="IPR001313">
    <property type="entry name" value="Pumilio_RNA-bd_rpt"/>
</dbReference>
<dbReference type="Pfam" id="PF22493">
    <property type="entry name" value="PUF_NOP9"/>
    <property type="match status" value="1"/>
</dbReference>
<dbReference type="InterPro" id="IPR033712">
    <property type="entry name" value="Pumilio_RNA-bd"/>
</dbReference>
<dbReference type="STRING" id="1088818.A0A2I0AY73"/>
<feature type="repeat" description="Pumilio" evidence="4">
    <location>
        <begin position="314"/>
        <end position="349"/>
    </location>
</feature>
<dbReference type="Proteomes" id="UP000236161">
    <property type="component" value="Unassembled WGS sequence"/>
</dbReference>
<dbReference type="SMART" id="SM00025">
    <property type="entry name" value="Pumilio"/>
    <property type="match status" value="7"/>
</dbReference>
<dbReference type="GO" id="GO:0003729">
    <property type="term" value="F:mRNA binding"/>
    <property type="evidence" value="ECO:0007669"/>
    <property type="project" value="TreeGrafter"/>
</dbReference>
<gene>
    <name evidence="7" type="primary">APUM8</name>
    <name evidence="7" type="ORF">AXF42_Ash017907</name>
</gene>
<dbReference type="InterPro" id="IPR011989">
    <property type="entry name" value="ARM-like"/>
</dbReference>
<sequence>MGSPFVECCIASSHFPSAPRPSSGAVGSERRRGYNNDFLISDHPQDESSSSGSYSASLSPSSAEDKLQLLSRDLDAFHSNVDAGIEELRLLERFEALNTEDETDGGYSAFAGTGIFDLSSPWSNYGDALHGPLDGSRKSFNADYSLTDSRLLSSRQCGSGKFSYEQLNNGGYRDSFDPLYAQSYARSHQNDCDFSQGLGLLNSQGFAYGLLDRRQYRPYRLASQPSCRALRHIEAYNYPDRFILQGNGQNLGRERMRHISNAHLEASLSPRLTSSLPYTKECIYHWARDPCGSRLLQGLISKENTREINTIFDEVVAHVVELMEDPSGNYLMQELLHFCSEEQRRMIIIMLTKDPSELIRISLNSHGTRAVQKLIETLNRSNKHEISLVIEAIMPGFLRLAKDANGKHVVEKCLTVLEAEDNKLIFEAAAQHSVHIGISQYGYHILQECISRSTGDLQVKLISEISAHGLFLAQDAYGNYVIQSILSLKNSLANAILISQFEGNYVSLSMQKFSSNVVEKCFKSFGEKGRSKIILELLSVEKFEEILGDKYANYVIQSALKTIKGHLRYALIEAIKPHADVLGTSPHCKRIFSLIC</sequence>
<name>A0A2I0AY73_9ASPA</name>
<protein>
    <submittedName>
        <fullName evidence="7">Pumilio like 8, chloroplastic</fullName>
    </submittedName>
</protein>
<dbReference type="PROSITE" id="PS50302">
    <property type="entry name" value="PUM"/>
    <property type="match status" value="6"/>
</dbReference>
<proteinExistence type="predicted"/>
<evidence type="ECO:0000256" key="4">
    <source>
        <dbReference type="PROSITE-ProRule" id="PRU00317"/>
    </source>
</evidence>
<dbReference type="PROSITE" id="PS50303">
    <property type="entry name" value="PUM_HD"/>
    <property type="match status" value="1"/>
</dbReference>
<dbReference type="InterPro" id="IPR033133">
    <property type="entry name" value="PUM-HD"/>
</dbReference>
<evidence type="ECO:0000313" key="8">
    <source>
        <dbReference type="Proteomes" id="UP000236161"/>
    </source>
</evidence>
<dbReference type="Gene3D" id="1.25.10.10">
    <property type="entry name" value="Leucine-rich Repeat Variant"/>
    <property type="match status" value="1"/>
</dbReference>
<evidence type="ECO:0000256" key="3">
    <source>
        <dbReference type="ARBA" id="ARBA00058490"/>
    </source>
</evidence>
<organism evidence="7 8">
    <name type="scientific">Apostasia shenzhenica</name>
    <dbReference type="NCBI Taxonomy" id="1088818"/>
    <lineage>
        <taxon>Eukaryota</taxon>
        <taxon>Viridiplantae</taxon>
        <taxon>Streptophyta</taxon>
        <taxon>Embryophyta</taxon>
        <taxon>Tracheophyta</taxon>
        <taxon>Spermatophyta</taxon>
        <taxon>Magnoliopsida</taxon>
        <taxon>Liliopsida</taxon>
        <taxon>Asparagales</taxon>
        <taxon>Orchidaceae</taxon>
        <taxon>Apostasioideae</taxon>
        <taxon>Apostasia</taxon>
    </lineage>
</organism>
<evidence type="ECO:0000256" key="2">
    <source>
        <dbReference type="ARBA" id="ARBA00022845"/>
    </source>
</evidence>
<dbReference type="GO" id="GO:0006417">
    <property type="term" value="P:regulation of translation"/>
    <property type="evidence" value="ECO:0007669"/>
    <property type="project" value="UniProtKB-KW"/>
</dbReference>
<dbReference type="FunFam" id="1.25.10.10:FF:000237">
    <property type="entry name" value="Pumilio homolog 9"/>
    <property type="match status" value="1"/>
</dbReference>
<reference evidence="7 8" key="1">
    <citation type="journal article" date="2017" name="Nature">
        <title>The Apostasia genome and the evolution of orchids.</title>
        <authorList>
            <person name="Zhang G.Q."/>
            <person name="Liu K.W."/>
            <person name="Li Z."/>
            <person name="Lohaus R."/>
            <person name="Hsiao Y.Y."/>
            <person name="Niu S.C."/>
            <person name="Wang J.Y."/>
            <person name="Lin Y.C."/>
            <person name="Xu Q."/>
            <person name="Chen L.J."/>
            <person name="Yoshida K."/>
            <person name="Fujiwara S."/>
            <person name="Wang Z.W."/>
            <person name="Zhang Y.Q."/>
            <person name="Mitsuda N."/>
            <person name="Wang M."/>
            <person name="Liu G.H."/>
            <person name="Pecoraro L."/>
            <person name="Huang H.X."/>
            <person name="Xiao X.J."/>
            <person name="Lin M."/>
            <person name="Wu X.Y."/>
            <person name="Wu W.L."/>
            <person name="Chen Y.Y."/>
            <person name="Chang S.B."/>
            <person name="Sakamoto S."/>
            <person name="Ohme-Takagi M."/>
            <person name="Yagi M."/>
            <person name="Zeng S.J."/>
            <person name="Shen C.Y."/>
            <person name="Yeh C.M."/>
            <person name="Luo Y.B."/>
            <person name="Tsai W.C."/>
            <person name="Van de Peer Y."/>
            <person name="Liu Z.J."/>
        </authorList>
    </citation>
    <scope>NUCLEOTIDE SEQUENCE [LARGE SCALE GENOMIC DNA]</scope>
    <source>
        <strain evidence="8">cv. Shenzhen</strain>
        <tissue evidence="7">Stem</tissue>
    </source>
</reference>
<feature type="compositionally biased region" description="Low complexity" evidence="5">
    <location>
        <begin position="48"/>
        <end position="59"/>
    </location>
</feature>
<dbReference type="OrthoDB" id="668540at2759"/>
<accession>A0A2I0AY73</accession>
<evidence type="ECO:0000313" key="7">
    <source>
        <dbReference type="EMBL" id="PKA60501.1"/>
    </source>
</evidence>
<dbReference type="GO" id="GO:0005737">
    <property type="term" value="C:cytoplasm"/>
    <property type="evidence" value="ECO:0007669"/>
    <property type="project" value="TreeGrafter"/>
</dbReference>
<evidence type="ECO:0000256" key="1">
    <source>
        <dbReference type="ARBA" id="ARBA00022737"/>
    </source>
</evidence>
<dbReference type="InterPro" id="IPR016024">
    <property type="entry name" value="ARM-type_fold"/>
</dbReference>
<feature type="repeat" description="Pumilio" evidence="4">
    <location>
        <begin position="392"/>
        <end position="427"/>
    </location>
</feature>
<evidence type="ECO:0000259" key="6">
    <source>
        <dbReference type="PROSITE" id="PS50303"/>
    </source>
</evidence>